<reference evidence="2" key="1">
    <citation type="journal article" date="2013" name="Genome Announc.">
        <title>First genome sequence of a syntrophic acetate-oxidizing bacterium, Tepidanaerobacter acetatoxydans strain Re1.</title>
        <authorList>
            <person name="Manzoor S."/>
            <person name="Bongcam-Rudloff E."/>
            <person name="Schnurer A."/>
            <person name="Muller B."/>
        </authorList>
    </citation>
    <scope>NUCLEOTIDE SEQUENCE [LARGE SCALE GENOMIC DNA]</scope>
    <source>
        <strain evidence="2">Re1</strain>
    </source>
</reference>
<dbReference type="EMBL" id="HF563609">
    <property type="protein sequence ID" value="CDI40563.1"/>
    <property type="molecule type" value="Genomic_DNA"/>
</dbReference>
<dbReference type="KEGG" id="tae:TepiRe1_1068"/>
<proteinExistence type="predicted"/>
<name>F4LRQ1_TEPAE</name>
<dbReference type="RefSeq" id="WP_013778042.1">
    <property type="nucleotide sequence ID" value="NC_015519.1"/>
</dbReference>
<dbReference type="STRING" id="1209989.TepRe1_0971"/>
<dbReference type="Proteomes" id="UP000010802">
    <property type="component" value="Chromosome"/>
</dbReference>
<dbReference type="Pfam" id="PF09909">
    <property type="entry name" value="DUF2138"/>
    <property type="match status" value="1"/>
</dbReference>
<dbReference type="InterPro" id="IPR018671">
    <property type="entry name" value="DUF2138"/>
</dbReference>
<keyword evidence="2" id="KW-1185">Reference proteome</keyword>
<dbReference type="AlphaFoldDB" id="F4LRQ1"/>
<dbReference type="eggNOG" id="ENOG502ZJU1">
    <property type="taxonomic scope" value="Bacteria"/>
</dbReference>
<sequence>MKNPTTLEFAGNMLAYKDNLKSLTDSIRDVESQVDDNLQQALIKSSSLIKLSKDIKEIELMSQALVDLPNDYNQLSKKKLLISLRHMVFESQCMLIKEVQKSLLKAAEAMTDAGNGITLMSDFNIMIKALDKMNEKVKNT</sequence>
<evidence type="ECO:0000313" key="1">
    <source>
        <dbReference type="EMBL" id="CDI40563.1"/>
    </source>
</evidence>
<evidence type="ECO:0000313" key="2">
    <source>
        <dbReference type="Proteomes" id="UP000010802"/>
    </source>
</evidence>
<dbReference type="HOGENOM" id="CLU_1834195_0_0_9"/>
<accession>F4LRQ1</accession>
<organism evidence="1 2">
    <name type="scientific">Tepidanaerobacter acetatoxydans (strain DSM 21804 / JCM 16047 / Re1)</name>
    <dbReference type="NCBI Taxonomy" id="1209989"/>
    <lineage>
        <taxon>Bacteria</taxon>
        <taxon>Bacillati</taxon>
        <taxon>Bacillota</taxon>
        <taxon>Clostridia</taxon>
        <taxon>Thermosediminibacterales</taxon>
        <taxon>Tepidanaerobacteraceae</taxon>
        <taxon>Tepidanaerobacter</taxon>
    </lineage>
</organism>
<dbReference type="KEGG" id="tep:TepRe1_0971"/>
<protein>
    <submittedName>
        <fullName evidence="1">Uncharacterized protein</fullName>
    </submittedName>
</protein>
<gene>
    <name evidence="1" type="ordered locus">TEPIRE1_1068</name>
</gene>